<organism evidence="2 3">
    <name type="scientific">Colletotrichum liriopes</name>
    <dbReference type="NCBI Taxonomy" id="708192"/>
    <lineage>
        <taxon>Eukaryota</taxon>
        <taxon>Fungi</taxon>
        <taxon>Dikarya</taxon>
        <taxon>Ascomycota</taxon>
        <taxon>Pezizomycotina</taxon>
        <taxon>Sordariomycetes</taxon>
        <taxon>Hypocreomycetidae</taxon>
        <taxon>Glomerellales</taxon>
        <taxon>Glomerellaceae</taxon>
        <taxon>Colletotrichum</taxon>
        <taxon>Colletotrichum spaethianum species complex</taxon>
    </lineage>
</organism>
<gene>
    <name evidence="2" type="ORF">ColLi_03337</name>
</gene>
<evidence type="ECO:0000313" key="3">
    <source>
        <dbReference type="Proteomes" id="UP001055172"/>
    </source>
</evidence>
<protein>
    <recommendedName>
        <fullName evidence="4">Secreted protein</fullName>
    </recommendedName>
</protein>
<keyword evidence="3" id="KW-1185">Reference proteome</keyword>
<comment type="caution">
    <text evidence="2">The sequence shown here is derived from an EMBL/GenBank/DDBJ whole genome shotgun (WGS) entry which is preliminary data.</text>
</comment>
<proteinExistence type="predicted"/>
<evidence type="ECO:0008006" key="4">
    <source>
        <dbReference type="Google" id="ProtNLM"/>
    </source>
</evidence>
<dbReference type="Proteomes" id="UP001055172">
    <property type="component" value="Unassembled WGS sequence"/>
</dbReference>
<evidence type="ECO:0000313" key="2">
    <source>
        <dbReference type="EMBL" id="GJC80499.1"/>
    </source>
</evidence>
<keyword evidence="1" id="KW-0732">Signal</keyword>
<reference evidence="2 3" key="1">
    <citation type="submission" date="2021-07" db="EMBL/GenBank/DDBJ databases">
        <title>Genome data of Colletotrichum spaethianum.</title>
        <authorList>
            <person name="Utami Y.D."/>
            <person name="Hiruma K."/>
        </authorList>
    </citation>
    <scope>NUCLEOTIDE SEQUENCE [LARGE SCALE GENOMIC DNA]</scope>
    <source>
        <strain evidence="2 3">MAFF 242679</strain>
    </source>
</reference>
<name>A0AA37LPW0_9PEZI</name>
<feature type="chain" id="PRO_5041445081" description="Secreted protein" evidence="1">
    <location>
        <begin position="21"/>
        <end position="76"/>
    </location>
</feature>
<sequence>MQLNFTTGLAIFLAIQPAVARFCAFNAIECTLVAAVLSGVPRLTAAVPILKMAMATFNLQNVSPRLNGSVVTSAVN</sequence>
<dbReference type="EMBL" id="BPPX01000005">
    <property type="protein sequence ID" value="GJC80499.1"/>
    <property type="molecule type" value="Genomic_DNA"/>
</dbReference>
<evidence type="ECO:0000256" key="1">
    <source>
        <dbReference type="SAM" id="SignalP"/>
    </source>
</evidence>
<feature type="signal peptide" evidence="1">
    <location>
        <begin position="1"/>
        <end position="20"/>
    </location>
</feature>
<dbReference type="AlphaFoldDB" id="A0AA37LPW0"/>
<accession>A0AA37LPW0</accession>